<keyword evidence="5" id="KW-0479">Metal-binding</keyword>
<dbReference type="InterPro" id="IPR027806">
    <property type="entry name" value="HARBI1_dom"/>
</dbReference>
<evidence type="ECO:0000256" key="6">
    <source>
        <dbReference type="ARBA" id="ARBA00022801"/>
    </source>
</evidence>
<evidence type="ECO:0000313" key="9">
    <source>
        <dbReference type="Ensembl" id="ENSLLEP00000017564.1"/>
    </source>
</evidence>
<evidence type="ECO:0000256" key="4">
    <source>
        <dbReference type="ARBA" id="ARBA00022722"/>
    </source>
</evidence>
<name>A0A8C5PEP1_9ANUR</name>
<keyword evidence="4" id="KW-0540">Nuclease</keyword>
<evidence type="ECO:0000256" key="2">
    <source>
        <dbReference type="ARBA" id="ARBA00004123"/>
    </source>
</evidence>
<organism evidence="9 10">
    <name type="scientific">Leptobrachium leishanense</name>
    <name type="common">Leishan spiny toad</name>
    <dbReference type="NCBI Taxonomy" id="445787"/>
    <lineage>
        <taxon>Eukaryota</taxon>
        <taxon>Metazoa</taxon>
        <taxon>Chordata</taxon>
        <taxon>Craniata</taxon>
        <taxon>Vertebrata</taxon>
        <taxon>Euteleostomi</taxon>
        <taxon>Amphibia</taxon>
        <taxon>Batrachia</taxon>
        <taxon>Anura</taxon>
        <taxon>Pelobatoidea</taxon>
        <taxon>Megophryidae</taxon>
        <taxon>Leptobrachium</taxon>
    </lineage>
</organism>
<dbReference type="InterPro" id="IPR045249">
    <property type="entry name" value="HARBI1-like"/>
</dbReference>
<keyword evidence="7" id="KW-0539">Nucleus</keyword>
<reference evidence="9" key="2">
    <citation type="submission" date="2025-09" db="UniProtKB">
        <authorList>
            <consortium name="Ensembl"/>
        </authorList>
    </citation>
    <scope>IDENTIFICATION</scope>
</reference>
<keyword evidence="6" id="KW-0378">Hydrolase</keyword>
<evidence type="ECO:0000256" key="1">
    <source>
        <dbReference type="ARBA" id="ARBA00001968"/>
    </source>
</evidence>
<dbReference type="GO" id="GO:0016787">
    <property type="term" value="F:hydrolase activity"/>
    <property type="evidence" value="ECO:0007669"/>
    <property type="project" value="UniProtKB-KW"/>
</dbReference>
<feature type="domain" description="DDE Tnp4" evidence="8">
    <location>
        <begin position="89"/>
        <end position="248"/>
    </location>
</feature>
<evidence type="ECO:0000256" key="7">
    <source>
        <dbReference type="ARBA" id="ARBA00023242"/>
    </source>
</evidence>
<dbReference type="PANTHER" id="PTHR22930">
    <property type="match status" value="1"/>
</dbReference>
<evidence type="ECO:0000313" key="10">
    <source>
        <dbReference type="Proteomes" id="UP000694569"/>
    </source>
</evidence>
<evidence type="ECO:0000259" key="8">
    <source>
        <dbReference type="Pfam" id="PF13359"/>
    </source>
</evidence>
<dbReference type="GO" id="GO:0046872">
    <property type="term" value="F:metal ion binding"/>
    <property type="evidence" value="ECO:0007669"/>
    <property type="project" value="UniProtKB-KW"/>
</dbReference>
<proteinExistence type="inferred from homology"/>
<comment type="subcellular location">
    <subcellularLocation>
        <location evidence="2">Nucleus</location>
    </subcellularLocation>
</comment>
<dbReference type="GO" id="GO:0005634">
    <property type="term" value="C:nucleus"/>
    <property type="evidence" value="ECO:0007669"/>
    <property type="project" value="UniProtKB-SubCell"/>
</dbReference>
<dbReference type="Proteomes" id="UP000694569">
    <property type="component" value="Unplaced"/>
</dbReference>
<dbReference type="GeneTree" id="ENSGT00940000164115"/>
<dbReference type="PANTHER" id="PTHR22930:SF269">
    <property type="entry name" value="NUCLEASE HARBI1-LIKE PROTEIN"/>
    <property type="match status" value="1"/>
</dbReference>
<accession>A0A8C5PEP1</accession>
<dbReference type="GO" id="GO:0004518">
    <property type="term" value="F:nuclease activity"/>
    <property type="evidence" value="ECO:0007669"/>
    <property type="project" value="UniProtKB-KW"/>
</dbReference>
<keyword evidence="10" id="KW-1185">Reference proteome</keyword>
<sequence length="249" mass="28430">MFCCQVATKEGMDIHTYIKYLASGCSLQDLHYNFRIGRSTAGEIIRKVCQTIWDMMRDECLSTPTDEAWSQIAKGFQDRVNFPNCLGVMDSKHIRIVKPLQSGSLYQNHKHYFSIGLLAVADANYNFVDVGSYSKDSDSTLFRNTTLWNEIESGTLNIPRPTPLSASDTAVPNAFVRDEAFGLSTHLLHPYSGTHLTVKKWVFNYQLLRVRWYVECTFGIFSNKWRIFHRPLGVNIEFCVDIVKCCCVA</sequence>
<evidence type="ECO:0000256" key="3">
    <source>
        <dbReference type="ARBA" id="ARBA00006958"/>
    </source>
</evidence>
<reference evidence="9" key="1">
    <citation type="submission" date="2025-08" db="UniProtKB">
        <authorList>
            <consortium name="Ensembl"/>
        </authorList>
    </citation>
    <scope>IDENTIFICATION</scope>
</reference>
<dbReference type="AlphaFoldDB" id="A0A8C5PEP1"/>
<dbReference type="Pfam" id="PF13359">
    <property type="entry name" value="DDE_Tnp_4"/>
    <property type="match status" value="1"/>
</dbReference>
<comment type="similarity">
    <text evidence="3">Belongs to the HARBI1 family.</text>
</comment>
<protein>
    <recommendedName>
        <fullName evidence="8">DDE Tnp4 domain-containing protein</fullName>
    </recommendedName>
</protein>
<evidence type="ECO:0000256" key="5">
    <source>
        <dbReference type="ARBA" id="ARBA00022723"/>
    </source>
</evidence>
<dbReference type="Ensembl" id="ENSLLET00000018238.1">
    <property type="protein sequence ID" value="ENSLLEP00000017564.1"/>
    <property type="gene ID" value="ENSLLEG00000011182.1"/>
</dbReference>
<dbReference type="OrthoDB" id="42907at2759"/>
<comment type="cofactor">
    <cofactor evidence="1">
        <name>a divalent metal cation</name>
        <dbReference type="ChEBI" id="CHEBI:60240"/>
    </cofactor>
</comment>